<name>A0A1V9ZBH6_9STRA</name>
<keyword evidence="1" id="KW-1133">Transmembrane helix</keyword>
<feature type="transmembrane region" description="Helical" evidence="1">
    <location>
        <begin position="566"/>
        <end position="585"/>
    </location>
</feature>
<dbReference type="OrthoDB" id="202825at2759"/>
<organism evidence="3 4">
    <name type="scientific">Thraustotheca clavata</name>
    <dbReference type="NCBI Taxonomy" id="74557"/>
    <lineage>
        <taxon>Eukaryota</taxon>
        <taxon>Sar</taxon>
        <taxon>Stramenopiles</taxon>
        <taxon>Oomycota</taxon>
        <taxon>Saprolegniomycetes</taxon>
        <taxon>Saprolegniales</taxon>
        <taxon>Achlyaceae</taxon>
        <taxon>Thraustotheca</taxon>
    </lineage>
</organism>
<protein>
    <recommendedName>
        <fullName evidence="5">EGF-like domain-containing protein</fullName>
    </recommendedName>
</protein>
<dbReference type="Gene3D" id="3.30.470.20">
    <property type="entry name" value="ATP-grasp fold, B domain"/>
    <property type="match status" value="1"/>
</dbReference>
<keyword evidence="1" id="KW-0472">Membrane</keyword>
<dbReference type="InterPro" id="IPR004344">
    <property type="entry name" value="TTL/TTLL_fam"/>
</dbReference>
<dbReference type="InterPro" id="IPR053317">
    <property type="entry name" value="Tubulin_polyglutamylase"/>
</dbReference>
<sequence>MWMESNRMLWLLVCFVAVVQAQLALRQNKVVYFPDSERYQVNALLRALSLHGMSELKLDSPTWSVAGNTNVFDLLWAQEDVRWDSMGKLEPRHKVNQISGLDALLATLSSTHAQLQKQHGKFDFNFVQSAFYLPRDKAALEHAILNVLNSPIYNDKVKRDSGYRRRWLVTSPESTRLLKGLPEVQNNQLPANAVVTKYIEPFLISNHKFEFSLYVLVASLDPLRVYIYDNAQVRFCLKPYPKALDATADIDSYFVGDNYLPPWEIPDLKDYYTEFPSSTSEGTNHFRVLKQYLSDHNIDVDRFQRDTFAMITKLVTAKRKDALGSIPQHVNTNNLFEFLRFDFHIQDDGLSFLKSIVRSPILQSTAEFSTGSEAAMFNSLASDLIQLIGVTSPNDKDMESTIQSNPTYCKEKCKDQQRVWDMTCWRCAGWFPPQVAESLRDSAMEYARRGRFQLVYPSVENKQTKFIQGLTANDEAFHAYLVSFAQAAAAVSTSLLDPAVLCVNRDHCNNHGDCVNGRCQCDDDYEGFTCYIPHDSSEPKWTDVPTPRVQANLRFQGTVKSSSPSFLLVAIGLGVVCFGLYKIALKYVVVAQAEKDN</sequence>
<accession>A0A1V9ZBH6</accession>
<reference evidence="3 4" key="1">
    <citation type="journal article" date="2014" name="Genome Biol. Evol.">
        <title>The secreted proteins of Achlya hypogyna and Thraustotheca clavata identify the ancestral oomycete secretome and reveal gene acquisitions by horizontal gene transfer.</title>
        <authorList>
            <person name="Misner I."/>
            <person name="Blouin N."/>
            <person name="Leonard G."/>
            <person name="Richards T.A."/>
            <person name="Lane C.E."/>
        </authorList>
    </citation>
    <scope>NUCLEOTIDE SEQUENCE [LARGE SCALE GENOMIC DNA]</scope>
    <source>
        <strain evidence="3 4">ATCC 34112</strain>
    </source>
</reference>
<evidence type="ECO:0000313" key="3">
    <source>
        <dbReference type="EMBL" id="OQR95359.1"/>
    </source>
</evidence>
<keyword evidence="1" id="KW-0812">Transmembrane</keyword>
<keyword evidence="2" id="KW-0732">Signal</keyword>
<evidence type="ECO:0000256" key="2">
    <source>
        <dbReference type="SAM" id="SignalP"/>
    </source>
</evidence>
<dbReference type="Pfam" id="PF03133">
    <property type="entry name" value="TTL"/>
    <property type="match status" value="1"/>
</dbReference>
<comment type="caution">
    <text evidence="3">The sequence shown here is derived from an EMBL/GenBank/DDBJ whole genome shotgun (WGS) entry which is preliminary data.</text>
</comment>
<dbReference type="Gene3D" id="2.60.120.260">
    <property type="entry name" value="Galactose-binding domain-like"/>
    <property type="match status" value="1"/>
</dbReference>
<dbReference type="Proteomes" id="UP000243217">
    <property type="component" value="Unassembled WGS sequence"/>
</dbReference>
<keyword evidence="4" id="KW-1185">Reference proteome</keyword>
<dbReference type="PROSITE" id="PS51221">
    <property type="entry name" value="TTL"/>
    <property type="match status" value="1"/>
</dbReference>
<dbReference type="AlphaFoldDB" id="A0A1V9ZBH6"/>
<feature type="signal peptide" evidence="2">
    <location>
        <begin position="1"/>
        <end position="21"/>
    </location>
</feature>
<dbReference type="PANTHER" id="PTHR47113">
    <property type="entry name" value="LD09343P"/>
    <property type="match status" value="1"/>
</dbReference>
<dbReference type="EMBL" id="JNBS01002126">
    <property type="protein sequence ID" value="OQR95359.1"/>
    <property type="molecule type" value="Genomic_DNA"/>
</dbReference>
<proteinExistence type="predicted"/>
<evidence type="ECO:0000313" key="4">
    <source>
        <dbReference type="Proteomes" id="UP000243217"/>
    </source>
</evidence>
<feature type="chain" id="PRO_5012212858" description="EGF-like domain-containing protein" evidence="2">
    <location>
        <begin position="22"/>
        <end position="597"/>
    </location>
</feature>
<evidence type="ECO:0000256" key="1">
    <source>
        <dbReference type="SAM" id="Phobius"/>
    </source>
</evidence>
<evidence type="ECO:0008006" key="5">
    <source>
        <dbReference type="Google" id="ProtNLM"/>
    </source>
</evidence>
<gene>
    <name evidence="3" type="ORF">THRCLA_07944</name>
</gene>
<dbReference type="PANTHER" id="PTHR47113:SF1">
    <property type="entry name" value="LD09343P"/>
    <property type="match status" value="1"/>
</dbReference>